<evidence type="ECO:0000256" key="6">
    <source>
        <dbReference type="ARBA" id="ARBA00016919"/>
    </source>
</evidence>
<sequence>MTGFQLTCGKFHLDLGSRSCIMGILNVTPDSFSDGGRFNEYDTAVAQGICLAEQGAHILDIGGESTRPFSKPVSVQEEIDRVVPVIDTLSKKISIPISIDTVKAPVAKAALDAGAAIINDISAFEMDPDMADVAARYQVPVVLMHMKGTPETMQADPVYEDLMQEISDYLAARAQYAMSRGIEKANIILDPGIGFGKTVHHNLVLIQCLKTIVALGFPVLMGPSRKSFIRNLLHLNRAGDDPDSAEQIETGTLAAVGTCLAHGAHILRVHDVHRAVAFTRIFDAVRNA</sequence>
<evidence type="ECO:0000313" key="15">
    <source>
        <dbReference type="Proteomes" id="UP000706172"/>
    </source>
</evidence>
<keyword evidence="8 12" id="KW-0479">Metal-binding</keyword>
<comment type="catalytic activity">
    <reaction evidence="1">
        <text>(7,8-dihydropterin-6-yl)methyl diphosphate + 4-aminobenzoate = 7,8-dihydropteroate + diphosphate</text>
        <dbReference type="Rhea" id="RHEA:19949"/>
        <dbReference type="ChEBI" id="CHEBI:17836"/>
        <dbReference type="ChEBI" id="CHEBI:17839"/>
        <dbReference type="ChEBI" id="CHEBI:33019"/>
        <dbReference type="ChEBI" id="CHEBI:72950"/>
        <dbReference type="EC" id="2.5.1.15"/>
    </reaction>
</comment>
<dbReference type="PANTHER" id="PTHR20941:SF1">
    <property type="entry name" value="FOLIC ACID SYNTHESIS PROTEIN FOL1"/>
    <property type="match status" value="1"/>
</dbReference>
<dbReference type="GO" id="GO:0046654">
    <property type="term" value="P:tetrahydrofolate biosynthetic process"/>
    <property type="evidence" value="ECO:0007669"/>
    <property type="project" value="TreeGrafter"/>
</dbReference>
<accession>A0A931G7M5</accession>
<protein>
    <recommendedName>
        <fullName evidence="6 12">Dihydropteroate synthase</fullName>
        <shortName evidence="12">DHPS</shortName>
        <ecNumber evidence="5 12">2.5.1.15</ecNumber>
    </recommendedName>
    <alternativeName>
        <fullName evidence="11 12">Dihydropteroate pyrophosphorylase</fullName>
    </alternativeName>
</protein>
<dbReference type="FunFam" id="3.20.20.20:FF:000006">
    <property type="entry name" value="Dihydropteroate synthase"/>
    <property type="match status" value="1"/>
</dbReference>
<name>A0A931G7M5_9BACT</name>
<evidence type="ECO:0000256" key="10">
    <source>
        <dbReference type="ARBA" id="ARBA00022909"/>
    </source>
</evidence>
<evidence type="ECO:0000313" key="14">
    <source>
        <dbReference type="EMBL" id="MBG0779551.1"/>
    </source>
</evidence>
<evidence type="ECO:0000256" key="7">
    <source>
        <dbReference type="ARBA" id="ARBA00022679"/>
    </source>
</evidence>
<dbReference type="Gene3D" id="3.20.20.20">
    <property type="entry name" value="Dihydropteroate synthase-like"/>
    <property type="match status" value="1"/>
</dbReference>
<keyword evidence="10 12" id="KW-0289">Folate biosynthesis</keyword>
<evidence type="ECO:0000256" key="2">
    <source>
        <dbReference type="ARBA" id="ARBA00001946"/>
    </source>
</evidence>
<evidence type="ECO:0000256" key="1">
    <source>
        <dbReference type="ARBA" id="ARBA00000012"/>
    </source>
</evidence>
<gene>
    <name evidence="14" type="primary">folP</name>
    <name evidence="14" type="ORF">H0S81_06450</name>
</gene>
<dbReference type="PROSITE" id="PS50972">
    <property type="entry name" value="PTERIN_BINDING"/>
    <property type="match status" value="1"/>
</dbReference>
<dbReference type="EMBL" id="JACCQK010000357">
    <property type="protein sequence ID" value="MBG0779551.1"/>
    <property type="molecule type" value="Genomic_DNA"/>
</dbReference>
<dbReference type="InterPro" id="IPR000489">
    <property type="entry name" value="Pterin-binding_dom"/>
</dbReference>
<comment type="similarity">
    <text evidence="4 12">Belongs to the DHPS family.</text>
</comment>
<evidence type="ECO:0000256" key="8">
    <source>
        <dbReference type="ARBA" id="ARBA00022723"/>
    </source>
</evidence>
<dbReference type="PROSITE" id="PS00792">
    <property type="entry name" value="DHPS_1"/>
    <property type="match status" value="1"/>
</dbReference>
<evidence type="ECO:0000256" key="12">
    <source>
        <dbReference type="RuleBase" id="RU361205"/>
    </source>
</evidence>
<evidence type="ECO:0000259" key="13">
    <source>
        <dbReference type="PROSITE" id="PS50972"/>
    </source>
</evidence>
<comment type="function">
    <text evidence="12">Catalyzes the condensation of para-aminobenzoate (pABA) with 6-hydroxymethyl-7,8-dihydropterin diphosphate (DHPt-PP) to form 7,8-dihydropteroate (H2Pte), the immediate precursor of folate derivatives.</text>
</comment>
<dbReference type="SUPFAM" id="SSF51717">
    <property type="entry name" value="Dihydropteroate synthetase-like"/>
    <property type="match status" value="1"/>
</dbReference>
<dbReference type="InterPro" id="IPR045031">
    <property type="entry name" value="DHP_synth-like"/>
</dbReference>
<dbReference type="NCBIfam" id="TIGR01496">
    <property type="entry name" value="DHPS"/>
    <property type="match status" value="1"/>
</dbReference>
<evidence type="ECO:0000256" key="5">
    <source>
        <dbReference type="ARBA" id="ARBA00012458"/>
    </source>
</evidence>
<organism evidence="14 15">
    <name type="scientific">Desulfotignum balticum</name>
    <dbReference type="NCBI Taxonomy" id="115781"/>
    <lineage>
        <taxon>Bacteria</taxon>
        <taxon>Pseudomonadati</taxon>
        <taxon>Thermodesulfobacteriota</taxon>
        <taxon>Desulfobacteria</taxon>
        <taxon>Desulfobacterales</taxon>
        <taxon>Desulfobacteraceae</taxon>
        <taxon>Desulfotignum</taxon>
    </lineage>
</organism>
<dbReference type="GO" id="GO:0046656">
    <property type="term" value="P:folic acid biosynthetic process"/>
    <property type="evidence" value="ECO:0007669"/>
    <property type="project" value="UniProtKB-KW"/>
</dbReference>
<dbReference type="PANTHER" id="PTHR20941">
    <property type="entry name" value="FOLATE SYNTHESIS PROTEINS"/>
    <property type="match status" value="1"/>
</dbReference>
<reference evidence="14" key="1">
    <citation type="submission" date="2020-07" db="EMBL/GenBank/DDBJ databases">
        <title>Severe corrosion of carbon steel in oil field produced water can be linked to methanogenic archaea containing a special type of NiFe hydrogenase.</title>
        <authorList>
            <person name="Lahme S."/>
            <person name="Mand J."/>
            <person name="Longwell J."/>
            <person name="Smith R."/>
            <person name="Enning D."/>
        </authorList>
    </citation>
    <scope>NUCLEOTIDE SEQUENCE</scope>
    <source>
        <strain evidence="14">MIC098Bin6</strain>
    </source>
</reference>
<evidence type="ECO:0000256" key="3">
    <source>
        <dbReference type="ARBA" id="ARBA00004763"/>
    </source>
</evidence>
<keyword evidence="7 12" id="KW-0808">Transferase</keyword>
<evidence type="ECO:0000256" key="11">
    <source>
        <dbReference type="ARBA" id="ARBA00030193"/>
    </source>
</evidence>
<dbReference type="CDD" id="cd00739">
    <property type="entry name" value="DHPS"/>
    <property type="match status" value="1"/>
</dbReference>
<dbReference type="EC" id="2.5.1.15" evidence="5 12"/>
<feature type="domain" description="Pterin-binding" evidence="13">
    <location>
        <begin position="19"/>
        <end position="280"/>
    </location>
</feature>
<comment type="cofactor">
    <cofactor evidence="2 12">
        <name>Mg(2+)</name>
        <dbReference type="ChEBI" id="CHEBI:18420"/>
    </cofactor>
</comment>
<comment type="caution">
    <text evidence="14">The sequence shown here is derived from an EMBL/GenBank/DDBJ whole genome shotgun (WGS) entry which is preliminary data.</text>
</comment>
<proteinExistence type="inferred from homology"/>
<dbReference type="PROSITE" id="PS00793">
    <property type="entry name" value="DHPS_2"/>
    <property type="match status" value="1"/>
</dbReference>
<dbReference type="GO" id="GO:0004156">
    <property type="term" value="F:dihydropteroate synthase activity"/>
    <property type="evidence" value="ECO:0007669"/>
    <property type="project" value="UniProtKB-EC"/>
</dbReference>
<dbReference type="AlphaFoldDB" id="A0A931G7M5"/>
<keyword evidence="9 12" id="KW-0460">Magnesium</keyword>
<evidence type="ECO:0000256" key="4">
    <source>
        <dbReference type="ARBA" id="ARBA00009503"/>
    </source>
</evidence>
<dbReference type="Pfam" id="PF00809">
    <property type="entry name" value="Pterin_bind"/>
    <property type="match status" value="1"/>
</dbReference>
<evidence type="ECO:0000256" key="9">
    <source>
        <dbReference type="ARBA" id="ARBA00022842"/>
    </source>
</evidence>
<dbReference type="GO" id="GO:0005829">
    <property type="term" value="C:cytosol"/>
    <property type="evidence" value="ECO:0007669"/>
    <property type="project" value="TreeGrafter"/>
</dbReference>
<dbReference type="GO" id="GO:0046872">
    <property type="term" value="F:metal ion binding"/>
    <property type="evidence" value="ECO:0007669"/>
    <property type="project" value="UniProtKB-KW"/>
</dbReference>
<dbReference type="InterPro" id="IPR006390">
    <property type="entry name" value="DHP_synth_dom"/>
</dbReference>
<comment type="pathway">
    <text evidence="3 12">Cofactor biosynthesis; tetrahydrofolate biosynthesis; 7,8-dihydrofolate from 2-amino-4-hydroxy-6-hydroxymethyl-7,8-dihydropteridine diphosphate and 4-aminobenzoate: step 1/2.</text>
</comment>
<dbReference type="Proteomes" id="UP000706172">
    <property type="component" value="Unassembled WGS sequence"/>
</dbReference>
<dbReference type="InterPro" id="IPR011005">
    <property type="entry name" value="Dihydropteroate_synth-like_sf"/>
</dbReference>